<keyword evidence="3 6" id="KW-1133">Transmembrane helix</keyword>
<dbReference type="Pfam" id="PF03544">
    <property type="entry name" value="TonB_C"/>
    <property type="match status" value="1"/>
</dbReference>
<evidence type="ECO:0000259" key="7">
    <source>
        <dbReference type="PROSITE" id="PS52015"/>
    </source>
</evidence>
<dbReference type="STRING" id="1280947.HY30_12090"/>
<evidence type="ECO:0000256" key="2">
    <source>
        <dbReference type="ARBA" id="ARBA00022692"/>
    </source>
</evidence>
<reference evidence="8 9" key="1">
    <citation type="journal article" date="2014" name="Antonie Van Leeuwenhoek">
        <title>Hyphomonas beringensis sp. nov. and Hyphomonas chukchiensis sp. nov., isolated from surface seawater of the Bering Sea and Chukchi Sea.</title>
        <authorList>
            <person name="Li C."/>
            <person name="Lai Q."/>
            <person name="Li G."/>
            <person name="Dong C."/>
            <person name="Wang J."/>
            <person name="Liao Y."/>
            <person name="Shao Z."/>
        </authorList>
    </citation>
    <scope>NUCLEOTIDE SEQUENCE [LARGE SCALE GENOMIC DNA]</scope>
    <source>
        <strain evidence="8 9">BH-BN04-4</strain>
    </source>
</reference>
<dbReference type="InterPro" id="IPR006260">
    <property type="entry name" value="TonB/TolA_C"/>
</dbReference>
<dbReference type="PROSITE" id="PS52015">
    <property type="entry name" value="TONB_CTD"/>
    <property type="match status" value="1"/>
</dbReference>
<keyword evidence="9" id="KW-1185">Reference proteome</keyword>
<organism evidence="8 9">
    <name type="scientific">Hyphomonas chukchiensis</name>
    <dbReference type="NCBI Taxonomy" id="1280947"/>
    <lineage>
        <taxon>Bacteria</taxon>
        <taxon>Pseudomonadati</taxon>
        <taxon>Pseudomonadota</taxon>
        <taxon>Alphaproteobacteria</taxon>
        <taxon>Hyphomonadales</taxon>
        <taxon>Hyphomonadaceae</taxon>
        <taxon>Hyphomonas</taxon>
    </lineage>
</organism>
<dbReference type="OrthoDB" id="7630804at2"/>
<comment type="subcellular location">
    <subcellularLocation>
        <location evidence="1">Membrane</location>
        <topology evidence="1">Single-pass membrane protein</topology>
    </subcellularLocation>
</comment>
<dbReference type="RefSeq" id="WP_051614769.1">
    <property type="nucleotide sequence ID" value="NZ_AWFG01000010.1"/>
</dbReference>
<dbReference type="EMBL" id="AWFG01000010">
    <property type="protein sequence ID" value="KCZ60202.1"/>
    <property type="molecule type" value="Genomic_DNA"/>
</dbReference>
<dbReference type="PATRIC" id="fig|1280947.3.peg.748"/>
<evidence type="ECO:0000256" key="4">
    <source>
        <dbReference type="ARBA" id="ARBA00023136"/>
    </source>
</evidence>
<evidence type="ECO:0000256" key="6">
    <source>
        <dbReference type="SAM" id="Phobius"/>
    </source>
</evidence>
<feature type="domain" description="TonB C-terminal" evidence="7">
    <location>
        <begin position="117"/>
        <end position="207"/>
    </location>
</feature>
<dbReference type="Proteomes" id="UP000027190">
    <property type="component" value="Unassembled WGS sequence"/>
</dbReference>
<evidence type="ECO:0000313" key="9">
    <source>
        <dbReference type="Proteomes" id="UP000027190"/>
    </source>
</evidence>
<dbReference type="eggNOG" id="COG0810">
    <property type="taxonomic scope" value="Bacteria"/>
</dbReference>
<feature type="transmembrane region" description="Helical" evidence="6">
    <location>
        <begin position="12"/>
        <end position="31"/>
    </location>
</feature>
<dbReference type="NCBIfam" id="TIGR01352">
    <property type="entry name" value="tonB_Cterm"/>
    <property type="match status" value="1"/>
</dbReference>
<accession>A0A062UML4</accession>
<dbReference type="InterPro" id="IPR037682">
    <property type="entry name" value="TonB_C"/>
</dbReference>
<dbReference type="AlphaFoldDB" id="A0A062UML4"/>
<evidence type="ECO:0000313" key="8">
    <source>
        <dbReference type="EMBL" id="KCZ60202.1"/>
    </source>
</evidence>
<proteinExistence type="predicted"/>
<keyword evidence="4 6" id="KW-0472">Membrane</keyword>
<dbReference type="SUPFAM" id="SSF74653">
    <property type="entry name" value="TolA/TonB C-terminal domain"/>
    <property type="match status" value="1"/>
</dbReference>
<feature type="region of interest" description="Disordered" evidence="5">
    <location>
        <begin position="50"/>
        <end position="85"/>
    </location>
</feature>
<dbReference type="GO" id="GO:0016020">
    <property type="term" value="C:membrane"/>
    <property type="evidence" value="ECO:0007669"/>
    <property type="project" value="UniProtKB-SubCell"/>
</dbReference>
<evidence type="ECO:0000256" key="5">
    <source>
        <dbReference type="SAM" id="MobiDB-lite"/>
    </source>
</evidence>
<protein>
    <recommendedName>
        <fullName evidence="7">TonB C-terminal domain-containing protein</fullName>
    </recommendedName>
</protein>
<gene>
    <name evidence="8" type="ORF">HY30_12090</name>
</gene>
<name>A0A062UML4_9PROT</name>
<evidence type="ECO:0000256" key="1">
    <source>
        <dbReference type="ARBA" id="ARBA00004167"/>
    </source>
</evidence>
<dbReference type="GO" id="GO:0055085">
    <property type="term" value="P:transmembrane transport"/>
    <property type="evidence" value="ECO:0007669"/>
    <property type="project" value="InterPro"/>
</dbReference>
<keyword evidence="2 6" id="KW-0812">Transmembrane</keyword>
<evidence type="ECO:0000256" key="3">
    <source>
        <dbReference type="ARBA" id="ARBA00022989"/>
    </source>
</evidence>
<comment type="caution">
    <text evidence="8">The sequence shown here is derived from an EMBL/GenBank/DDBJ whole genome shotgun (WGS) entry which is preliminary data.</text>
</comment>
<dbReference type="Gene3D" id="3.30.1150.10">
    <property type="match status" value="1"/>
</dbReference>
<sequence>MLNSTATRTPAAALMALPVAYGLFLLMNSLIDVKEITLEPVASRILDVITPQRPDPDAPVTKRTKPTPLESATQPPPPPRASATHTDIILPTPFIHGAVPTGVPTHVKMPTIGPVMISSRDYQVVRPPLPTYPRRAAERGISGTCNVAFSIDPRGKPFRVSAVCSDPIFVSEAEGSVAKAEFAPQLVDGQFVTVTGLEYPLEFKLGE</sequence>